<dbReference type="InterPro" id="IPR044680">
    <property type="entry name" value="EX1/2"/>
</dbReference>
<comment type="caution">
    <text evidence="1">The sequence shown here is derived from an EMBL/GenBank/DDBJ whole genome shotgun (WGS) entry which is preliminary data.</text>
</comment>
<gene>
    <name evidence="1" type="ORF">HaLaN_25441</name>
</gene>
<evidence type="ECO:0000313" key="2">
    <source>
        <dbReference type="Proteomes" id="UP000485058"/>
    </source>
</evidence>
<dbReference type="PANTHER" id="PTHR33917">
    <property type="entry name" value="PROTEIN EXECUTER 1, CHLOROPLASTIC"/>
    <property type="match status" value="1"/>
</dbReference>
<keyword evidence="2" id="KW-1185">Reference proteome</keyword>
<dbReference type="Pfam" id="PF12014">
    <property type="entry name" value="Cyclin_D1_bind"/>
    <property type="match status" value="1"/>
</dbReference>
<dbReference type="GO" id="GO:0042651">
    <property type="term" value="C:thylakoid membrane"/>
    <property type="evidence" value="ECO:0007669"/>
    <property type="project" value="TreeGrafter"/>
</dbReference>
<proteinExistence type="predicted"/>
<organism evidence="1 2">
    <name type="scientific">Haematococcus lacustris</name>
    <name type="common">Green alga</name>
    <name type="synonym">Haematococcus pluvialis</name>
    <dbReference type="NCBI Taxonomy" id="44745"/>
    <lineage>
        <taxon>Eukaryota</taxon>
        <taxon>Viridiplantae</taxon>
        <taxon>Chlorophyta</taxon>
        <taxon>core chlorophytes</taxon>
        <taxon>Chlorophyceae</taxon>
        <taxon>CS clade</taxon>
        <taxon>Chlamydomonadales</taxon>
        <taxon>Haematococcaceae</taxon>
        <taxon>Haematococcus</taxon>
    </lineage>
</organism>
<dbReference type="Proteomes" id="UP000485058">
    <property type="component" value="Unassembled WGS sequence"/>
</dbReference>
<accession>A0A699ZYL9</accession>
<dbReference type="AlphaFoldDB" id="A0A699ZYL9"/>
<sequence>VYGPHGAEVISVTYDFSSAAARINAVKVTGDNNVPAAAAGSEPEGGAHPRLPKVVACHLGQARIAGLNYSNPQWVPGRLWEYEGGGLAFMYCWPGSEEEPMFCVTFTRLP</sequence>
<dbReference type="GO" id="GO:0010343">
    <property type="term" value="P:singlet oxygen-mediated programmed cell death"/>
    <property type="evidence" value="ECO:0007669"/>
    <property type="project" value="InterPro"/>
</dbReference>
<protein>
    <submittedName>
        <fullName evidence="1">DUF3506 domain-containing protein</fullName>
    </submittedName>
</protein>
<feature type="non-terminal residue" evidence="1">
    <location>
        <position position="1"/>
    </location>
</feature>
<evidence type="ECO:0000313" key="1">
    <source>
        <dbReference type="EMBL" id="GFH27165.1"/>
    </source>
</evidence>
<dbReference type="PANTHER" id="PTHR33917:SF3">
    <property type="entry name" value="PROTEIN EXECUTER 1, CHLOROPLASTIC"/>
    <property type="match status" value="1"/>
</dbReference>
<dbReference type="EMBL" id="BLLF01003374">
    <property type="protein sequence ID" value="GFH27165.1"/>
    <property type="molecule type" value="Genomic_DNA"/>
</dbReference>
<reference evidence="1 2" key="1">
    <citation type="submission" date="2020-02" db="EMBL/GenBank/DDBJ databases">
        <title>Draft genome sequence of Haematococcus lacustris strain NIES-144.</title>
        <authorList>
            <person name="Morimoto D."/>
            <person name="Nakagawa S."/>
            <person name="Yoshida T."/>
            <person name="Sawayama S."/>
        </authorList>
    </citation>
    <scope>NUCLEOTIDE SEQUENCE [LARGE SCALE GENOMIC DNA]</scope>
    <source>
        <strain evidence="1 2">NIES-144</strain>
    </source>
</reference>
<name>A0A699ZYL9_HAELA</name>